<dbReference type="GO" id="GO:0017038">
    <property type="term" value="P:protein import"/>
    <property type="evidence" value="ECO:0007669"/>
    <property type="project" value="TreeGrafter"/>
</dbReference>
<evidence type="ECO:0000256" key="7">
    <source>
        <dbReference type="SAM" id="Phobius"/>
    </source>
</evidence>
<dbReference type="RefSeq" id="WP_188381775.1">
    <property type="nucleotide sequence ID" value="NZ_BMDI01000002.1"/>
</dbReference>
<evidence type="ECO:0000259" key="8">
    <source>
        <dbReference type="Pfam" id="PF01618"/>
    </source>
</evidence>
<gene>
    <name evidence="9" type="ORF">GCM10008066_26230</name>
</gene>
<keyword evidence="10" id="KW-1185">Reference proteome</keyword>
<dbReference type="GO" id="GO:0005886">
    <property type="term" value="C:plasma membrane"/>
    <property type="evidence" value="ECO:0007669"/>
    <property type="project" value="UniProtKB-SubCell"/>
</dbReference>
<evidence type="ECO:0000313" key="10">
    <source>
        <dbReference type="Proteomes" id="UP000642180"/>
    </source>
</evidence>
<reference evidence="10" key="1">
    <citation type="journal article" date="2019" name="Int. J. Syst. Evol. Microbiol.">
        <title>The Global Catalogue of Microorganisms (GCM) 10K type strain sequencing project: providing services to taxonomists for standard genome sequencing and annotation.</title>
        <authorList>
            <consortium name="The Broad Institute Genomics Platform"/>
            <consortium name="The Broad Institute Genome Sequencing Center for Infectious Disease"/>
            <person name="Wu L."/>
            <person name="Ma J."/>
        </authorList>
    </citation>
    <scope>NUCLEOTIDE SEQUENCE [LARGE SCALE GENOMIC DNA]</scope>
    <source>
        <strain evidence="10">CCM 2767</strain>
    </source>
</reference>
<keyword evidence="6" id="KW-0653">Protein transport</keyword>
<evidence type="ECO:0000256" key="2">
    <source>
        <dbReference type="ARBA" id="ARBA00022475"/>
    </source>
</evidence>
<comment type="subcellular location">
    <subcellularLocation>
        <location evidence="1">Cell membrane</location>
        <topology evidence="1">Multi-pass membrane protein</topology>
    </subcellularLocation>
    <subcellularLocation>
        <location evidence="6">Membrane</location>
        <topology evidence="6">Multi-pass membrane protein</topology>
    </subcellularLocation>
</comment>
<feature type="transmembrane region" description="Helical" evidence="7">
    <location>
        <begin position="12"/>
        <end position="32"/>
    </location>
</feature>
<accession>A0A8J3ASA0</accession>
<evidence type="ECO:0000256" key="1">
    <source>
        <dbReference type="ARBA" id="ARBA00004651"/>
    </source>
</evidence>
<keyword evidence="6" id="KW-0813">Transport</keyword>
<name>A0A8J3ASA0_9BURK</name>
<evidence type="ECO:0000256" key="4">
    <source>
        <dbReference type="ARBA" id="ARBA00022989"/>
    </source>
</evidence>
<feature type="transmembrane region" description="Helical" evidence="7">
    <location>
        <begin position="154"/>
        <end position="173"/>
    </location>
</feature>
<evidence type="ECO:0000256" key="3">
    <source>
        <dbReference type="ARBA" id="ARBA00022692"/>
    </source>
</evidence>
<dbReference type="InterPro" id="IPR002898">
    <property type="entry name" value="MotA_ExbB_proton_chnl"/>
</dbReference>
<comment type="similarity">
    <text evidence="6">Belongs to the exbB/tolQ family.</text>
</comment>
<dbReference type="InterPro" id="IPR050790">
    <property type="entry name" value="ExbB/TolQ_transport"/>
</dbReference>
<feature type="transmembrane region" description="Helical" evidence="7">
    <location>
        <begin position="113"/>
        <end position="134"/>
    </location>
</feature>
<keyword evidence="4 7" id="KW-1133">Transmembrane helix</keyword>
<evidence type="ECO:0000313" key="9">
    <source>
        <dbReference type="EMBL" id="GGI20878.1"/>
    </source>
</evidence>
<evidence type="ECO:0000256" key="6">
    <source>
        <dbReference type="RuleBase" id="RU004057"/>
    </source>
</evidence>
<dbReference type="EMBL" id="BMDI01000002">
    <property type="protein sequence ID" value="GGI20878.1"/>
    <property type="molecule type" value="Genomic_DNA"/>
</dbReference>
<sequence length="203" mass="22135">MLAIIHAAGWPIYFLLLASVIALTLIVERLLYLRRNRILPPTLLQEVVRVYQNGKIDANVVATLEQNSPLGRVLAAGLRNVDAPREIMKESIEEAGQATAHELERFLTTLGTIASLAPLMGLFGTIVGMIEIFGSQNASGTGSNPGQLAHGISVALYNTGFGIAIAMPALVFYRHFRALVDTFVVEMEQQAVKFVDIVHGNRR</sequence>
<organism evidence="9 10">
    <name type="scientific">Oxalicibacterium faecigallinarum</name>
    <dbReference type="NCBI Taxonomy" id="573741"/>
    <lineage>
        <taxon>Bacteria</taxon>
        <taxon>Pseudomonadati</taxon>
        <taxon>Pseudomonadota</taxon>
        <taxon>Betaproteobacteria</taxon>
        <taxon>Burkholderiales</taxon>
        <taxon>Oxalobacteraceae</taxon>
        <taxon>Oxalicibacterium</taxon>
    </lineage>
</organism>
<keyword evidence="3 7" id="KW-0812">Transmembrane</keyword>
<keyword evidence="2" id="KW-1003">Cell membrane</keyword>
<proteinExistence type="inferred from homology"/>
<protein>
    <submittedName>
        <fullName evidence="9">Biopolymer transporter</fullName>
    </submittedName>
</protein>
<keyword evidence="5 7" id="KW-0472">Membrane</keyword>
<dbReference type="PANTHER" id="PTHR30625">
    <property type="entry name" value="PROTEIN TOLQ"/>
    <property type="match status" value="1"/>
</dbReference>
<dbReference type="PANTHER" id="PTHR30625:SF11">
    <property type="entry name" value="MOTA_TOLQ_EXBB PROTON CHANNEL DOMAIN-CONTAINING PROTEIN"/>
    <property type="match status" value="1"/>
</dbReference>
<dbReference type="AlphaFoldDB" id="A0A8J3ASA0"/>
<feature type="domain" description="MotA/TolQ/ExbB proton channel" evidence="8">
    <location>
        <begin position="66"/>
        <end position="188"/>
    </location>
</feature>
<dbReference type="Proteomes" id="UP000642180">
    <property type="component" value="Unassembled WGS sequence"/>
</dbReference>
<comment type="caution">
    <text evidence="9">The sequence shown here is derived from an EMBL/GenBank/DDBJ whole genome shotgun (WGS) entry which is preliminary data.</text>
</comment>
<dbReference type="Pfam" id="PF01618">
    <property type="entry name" value="MotA_ExbB"/>
    <property type="match status" value="1"/>
</dbReference>
<evidence type="ECO:0000256" key="5">
    <source>
        <dbReference type="ARBA" id="ARBA00023136"/>
    </source>
</evidence>